<gene>
    <name evidence="1" type="ORF">CAUJ_LOCUS2573</name>
</gene>
<dbReference type="AlphaFoldDB" id="A0A8S1GUB6"/>
<protein>
    <recommendedName>
        <fullName evidence="3">C2H2-type domain-containing protein</fullName>
    </recommendedName>
</protein>
<evidence type="ECO:0000313" key="2">
    <source>
        <dbReference type="Proteomes" id="UP000835052"/>
    </source>
</evidence>
<keyword evidence="2" id="KW-1185">Reference proteome</keyword>
<evidence type="ECO:0008006" key="3">
    <source>
        <dbReference type="Google" id="ProtNLM"/>
    </source>
</evidence>
<dbReference type="Gene3D" id="3.30.160.60">
    <property type="entry name" value="Classic Zinc Finger"/>
    <property type="match status" value="1"/>
</dbReference>
<reference evidence="1" key="1">
    <citation type="submission" date="2020-10" db="EMBL/GenBank/DDBJ databases">
        <authorList>
            <person name="Kikuchi T."/>
        </authorList>
    </citation>
    <scope>NUCLEOTIDE SEQUENCE</scope>
    <source>
        <strain evidence="1">NKZ352</strain>
    </source>
</reference>
<organism evidence="1 2">
    <name type="scientific">Caenorhabditis auriculariae</name>
    <dbReference type="NCBI Taxonomy" id="2777116"/>
    <lineage>
        <taxon>Eukaryota</taxon>
        <taxon>Metazoa</taxon>
        <taxon>Ecdysozoa</taxon>
        <taxon>Nematoda</taxon>
        <taxon>Chromadorea</taxon>
        <taxon>Rhabditida</taxon>
        <taxon>Rhabditina</taxon>
        <taxon>Rhabditomorpha</taxon>
        <taxon>Rhabditoidea</taxon>
        <taxon>Rhabditidae</taxon>
        <taxon>Peloderinae</taxon>
        <taxon>Caenorhabditis</taxon>
    </lineage>
</organism>
<accession>A0A8S1GUB6</accession>
<comment type="caution">
    <text evidence="1">The sequence shown here is derived from an EMBL/GenBank/DDBJ whole genome shotgun (WGS) entry which is preliminary data.</text>
</comment>
<proteinExistence type="predicted"/>
<dbReference type="EMBL" id="CAJGYM010000005">
    <property type="protein sequence ID" value="CAD6186654.1"/>
    <property type="molecule type" value="Genomic_DNA"/>
</dbReference>
<dbReference type="Proteomes" id="UP000835052">
    <property type="component" value="Unassembled WGS sequence"/>
</dbReference>
<dbReference type="OrthoDB" id="5870901at2759"/>
<sequence length="195" mass="22762">MGDFLFYLEEIKHKFYCMSRTEQEFAIRSVEEVLAEMRGSRAEVAVEQISNQCLVDDAQRMILERFSQEWDEASPSSFLTLENNRGDADASVSFPDFVQIEREIYEGWEEPVVCKVRRDFEPEDGDKNLLCSTCGFSAANRKALYRHGLRAGHRTKEKSTELKPMHCEKCPFFTTRKFNLYRHLKRQHSIDATSL</sequence>
<evidence type="ECO:0000313" key="1">
    <source>
        <dbReference type="EMBL" id="CAD6186654.1"/>
    </source>
</evidence>
<name>A0A8S1GUB6_9PELO</name>